<accession>A0A9N9A7G4</accession>
<dbReference type="EMBL" id="CAJVPP010000897">
    <property type="protein sequence ID" value="CAG8520248.1"/>
    <property type="molecule type" value="Genomic_DNA"/>
</dbReference>
<gene>
    <name evidence="1" type="ORF">FMOSSE_LOCUS4994</name>
</gene>
<keyword evidence="2" id="KW-1185">Reference proteome</keyword>
<dbReference type="Proteomes" id="UP000789375">
    <property type="component" value="Unassembled WGS sequence"/>
</dbReference>
<proteinExistence type="predicted"/>
<evidence type="ECO:0000313" key="1">
    <source>
        <dbReference type="EMBL" id="CAG8520248.1"/>
    </source>
</evidence>
<sequence>MTYSNTLYEKIPIEISHENWKKSEEVLEEIASEILNIIGEV</sequence>
<protein>
    <submittedName>
        <fullName evidence="1">10618_t:CDS:1</fullName>
    </submittedName>
</protein>
<evidence type="ECO:0000313" key="2">
    <source>
        <dbReference type="Proteomes" id="UP000789375"/>
    </source>
</evidence>
<dbReference type="AlphaFoldDB" id="A0A9N9A7G4"/>
<name>A0A9N9A7G4_FUNMO</name>
<organism evidence="1 2">
    <name type="scientific">Funneliformis mosseae</name>
    <name type="common">Endomycorrhizal fungus</name>
    <name type="synonym">Glomus mosseae</name>
    <dbReference type="NCBI Taxonomy" id="27381"/>
    <lineage>
        <taxon>Eukaryota</taxon>
        <taxon>Fungi</taxon>
        <taxon>Fungi incertae sedis</taxon>
        <taxon>Mucoromycota</taxon>
        <taxon>Glomeromycotina</taxon>
        <taxon>Glomeromycetes</taxon>
        <taxon>Glomerales</taxon>
        <taxon>Glomeraceae</taxon>
        <taxon>Funneliformis</taxon>
    </lineage>
</organism>
<reference evidence="1" key="1">
    <citation type="submission" date="2021-06" db="EMBL/GenBank/DDBJ databases">
        <authorList>
            <person name="Kallberg Y."/>
            <person name="Tangrot J."/>
            <person name="Rosling A."/>
        </authorList>
    </citation>
    <scope>NUCLEOTIDE SEQUENCE</scope>
    <source>
        <strain evidence="1">87-6 pot B 2015</strain>
    </source>
</reference>
<comment type="caution">
    <text evidence="1">The sequence shown here is derived from an EMBL/GenBank/DDBJ whole genome shotgun (WGS) entry which is preliminary data.</text>
</comment>